<feature type="domain" description="PARP catalytic" evidence="3">
    <location>
        <begin position="1223"/>
        <end position="1421"/>
    </location>
</feature>
<keyword evidence="1" id="KW-0328">Glycosyltransferase</keyword>
<dbReference type="GO" id="GO:0005634">
    <property type="term" value="C:nucleus"/>
    <property type="evidence" value="ECO:0007669"/>
    <property type="project" value="TreeGrafter"/>
</dbReference>
<organism evidence="5 6">
    <name type="scientific">Paramecium pentaurelia</name>
    <dbReference type="NCBI Taxonomy" id="43138"/>
    <lineage>
        <taxon>Eukaryota</taxon>
        <taxon>Sar</taxon>
        <taxon>Alveolata</taxon>
        <taxon>Ciliophora</taxon>
        <taxon>Intramacronucleata</taxon>
        <taxon>Oligohymenophorea</taxon>
        <taxon>Peniculida</taxon>
        <taxon>Parameciidae</taxon>
        <taxon>Paramecium</taxon>
    </lineage>
</organism>
<gene>
    <name evidence="5" type="ORF">PPENT_87.1.T1410053</name>
</gene>
<keyword evidence="6" id="KW-1185">Reference proteome</keyword>
<dbReference type="InterPro" id="IPR002589">
    <property type="entry name" value="Macro_dom"/>
</dbReference>
<dbReference type="Pfam" id="PF00644">
    <property type="entry name" value="PARP"/>
    <property type="match status" value="1"/>
</dbReference>
<dbReference type="EC" id="2.4.2.-" evidence="1"/>
<evidence type="ECO:0000259" key="4">
    <source>
        <dbReference type="PROSITE" id="PS51154"/>
    </source>
</evidence>
<evidence type="ECO:0000313" key="6">
    <source>
        <dbReference type="Proteomes" id="UP000689195"/>
    </source>
</evidence>
<dbReference type="PANTHER" id="PTHR45740:SF2">
    <property type="entry name" value="POLY [ADP-RIBOSE] POLYMERASE"/>
    <property type="match status" value="1"/>
</dbReference>
<evidence type="ECO:0000256" key="2">
    <source>
        <dbReference type="SAM" id="Coils"/>
    </source>
</evidence>
<evidence type="ECO:0000259" key="3">
    <source>
        <dbReference type="PROSITE" id="PS51059"/>
    </source>
</evidence>
<dbReference type="InterPro" id="IPR012317">
    <property type="entry name" value="Poly(ADP-ribose)pol_cat_dom"/>
</dbReference>
<keyword evidence="1" id="KW-0808">Transferase</keyword>
<feature type="coiled-coil region" evidence="2">
    <location>
        <begin position="117"/>
        <end position="144"/>
    </location>
</feature>
<dbReference type="InterPro" id="IPR051712">
    <property type="entry name" value="ARTD-AVP"/>
</dbReference>
<comment type="caution">
    <text evidence="5">The sequence shown here is derived from an EMBL/GenBank/DDBJ whole genome shotgun (WGS) entry which is preliminary data.</text>
</comment>
<name>A0A8S1XVT3_9CILI</name>
<dbReference type="Pfam" id="PF01661">
    <property type="entry name" value="Macro"/>
    <property type="match status" value="1"/>
</dbReference>
<protein>
    <recommendedName>
        <fullName evidence="1">Poly [ADP-ribose] polymerase</fullName>
        <shortName evidence="1">PARP</shortName>
        <ecNumber evidence="1">2.4.2.-</ecNumber>
    </recommendedName>
</protein>
<accession>A0A8S1XVT3</accession>
<dbReference type="GO" id="GO:1990404">
    <property type="term" value="F:NAD+-protein mono-ADP-ribosyltransferase activity"/>
    <property type="evidence" value="ECO:0007669"/>
    <property type="project" value="TreeGrafter"/>
</dbReference>
<sequence length="1421" mass="166941">MSSQDFSQQQSLKIFQQNTQIYSNKNLQQNKSFDLKEISQNNSLDFNEISLNNSFNINNEQNFVNPNLPIQIITHLTKNKQGQQHLNSYHQLIDYFFQHADIKIKITNIDGDIINYLREIQNNLKNLNLNIKNVQIDQEQHLKKNLIYQINEQQDNNISQLDKMTILHSEIIENFYREAEKQQIKIMINYNKYQYKIETQNQMLDSAIRFYTYFKRAWDSYVILTVQLKSEFEANAKVKLLKRPRIHESFCKVLNLDQPIIISASQLNLAAFEVQSILKNQAMLIKKQANQIIVIGILYDQNIKIKDLQNKLEDFLNNTQNMKNVKETFDIDISMPKDIDEIDQSIRQLKEQVELIEIVVTNPVINVQNKGKYLVQAELQLWIEGDQPDYIIMQRLQAVKNKLNEIYHPNIIIKVTEQSKIKLWNQFLGQLFENQNNSKECITKQDNLKLSIELNGKQDDIFEKQQKINQYLEQFKCITLNCQCDLEVALVLKSKEYQFQRLFNQTLTEIASQFGQCLIQMIEVNQKKQLVVEVYYNQIQFEQNIIIQKINIFFETLEIQLIKIDFKEFLNYIEMKEIQFQDVFQVVVSTDNKQSETQIVGKKESLEDISNFLFQFEQSKKQDQTSETIDCDNQLIFNSIKQFQQKSTYKNISDDNVIISFPQENKIMIQASEKLIKQEKDKIIMQIQCLKSQIKNKICDFTDKEIKYIQKNLEPFLEQLKKNNQILISMSSQIQTQPLTQKSVACTLEYKNKSIQIIYADISTIKCDAIVNSCNNKMSFGDHLQLSGVAQSIFQMGGIQYQSFCLEYIKKYQELKLGVVATYKMPTQRQIKYILNVATPIYSQGDETDEDLKKIQENIKALFKEIKNLDIETITIPIFGGGACGYSFNQAARVVLNTTINELYSENNSIKTIYIAELTDVKIDSLSKILKLILKPPIREREIKYQWQWQDSEDFKDYDDEEINKQIDETYEQFQLTGQEQNVLLKFPYSKQPGTHLINFKNKTITDISLKTIKTLSSKMIVNSRKFFFDQEQVDDQLNEYLMIQELNDISQFTIFKKQHYVIFKEGQMYQMNLETQYKRKIQKQLYQKKKNSQNQQINYLVNKNYILNETQLGISKLVQQKNNYDQLTIQSFSVDINESIIKLIKQQLENEIKKLEIVIPNLPDAEIENIQNYIQQAALSTEGKFIQGNKIIIKYFIKKHKKIVQNIDSLINRGKYYPKEWIPQNQNYLKVSLSNNSDEYKKISNLFKKTDNGSIQEIFRIQNQSLWDNYINEKNKLIQIYQQQGIALKPIETERYLWHGVRDQNPQVIYSGLKEAFDQSYCDVGFWGAGIYFAENASYSRHYSYKLQQANNQGNGKCVFLCCLVTTGKVKICQQDKNIKRAPPGYDCVSGFSNEGNSNIFVLYSMDVRRAYPAYEIVFS</sequence>
<evidence type="ECO:0000256" key="1">
    <source>
        <dbReference type="RuleBase" id="RU362114"/>
    </source>
</evidence>
<dbReference type="GO" id="GO:0003950">
    <property type="term" value="F:NAD+ poly-ADP-ribosyltransferase activity"/>
    <property type="evidence" value="ECO:0007669"/>
    <property type="project" value="UniProtKB-UniRule"/>
</dbReference>
<dbReference type="PROSITE" id="PS51059">
    <property type="entry name" value="PARP_CATALYTIC"/>
    <property type="match status" value="1"/>
</dbReference>
<dbReference type="SMART" id="SM00506">
    <property type="entry name" value="A1pp"/>
    <property type="match status" value="1"/>
</dbReference>
<dbReference type="EMBL" id="CAJJDO010000141">
    <property type="protein sequence ID" value="CAD8205589.1"/>
    <property type="molecule type" value="Genomic_DNA"/>
</dbReference>
<dbReference type="PANTHER" id="PTHR45740">
    <property type="entry name" value="POLY [ADP-RIBOSE] POLYMERASE"/>
    <property type="match status" value="1"/>
</dbReference>
<dbReference type="OrthoDB" id="307479at2759"/>
<dbReference type="PROSITE" id="PS51154">
    <property type="entry name" value="MACRO"/>
    <property type="match status" value="1"/>
</dbReference>
<keyword evidence="1" id="KW-0520">NAD</keyword>
<feature type="domain" description="Macro" evidence="4">
    <location>
        <begin position="742"/>
        <end position="934"/>
    </location>
</feature>
<reference evidence="5" key="1">
    <citation type="submission" date="2021-01" db="EMBL/GenBank/DDBJ databases">
        <authorList>
            <consortium name="Genoscope - CEA"/>
            <person name="William W."/>
        </authorList>
    </citation>
    <scope>NUCLEOTIDE SEQUENCE</scope>
</reference>
<feature type="coiled-coil region" evidence="2">
    <location>
        <begin position="298"/>
        <end position="359"/>
    </location>
</feature>
<evidence type="ECO:0000313" key="5">
    <source>
        <dbReference type="EMBL" id="CAD8205589.1"/>
    </source>
</evidence>
<dbReference type="Proteomes" id="UP000689195">
    <property type="component" value="Unassembled WGS sequence"/>
</dbReference>
<keyword evidence="2" id="KW-0175">Coiled coil</keyword>
<proteinExistence type="predicted"/>